<dbReference type="RefSeq" id="WP_310233824.1">
    <property type="nucleotide sequence ID" value="NZ_JAVDWO010000004.1"/>
</dbReference>
<dbReference type="InterPro" id="IPR017748">
    <property type="entry name" value="TagF"/>
</dbReference>
<organism evidence="1 2">
    <name type="scientific">Luteimonas terrae</name>
    <dbReference type="NCBI Taxonomy" id="1530191"/>
    <lineage>
        <taxon>Bacteria</taxon>
        <taxon>Pseudomonadati</taxon>
        <taxon>Pseudomonadota</taxon>
        <taxon>Gammaproteobacteria</taxon>
        <taxon>Lysobacterales</taxon>
        <taxon>Lysobacteraceae</taxon>
        <taxon>Luteimonas</taxon>
    </lineage>
</organism>
<dbReference type="NCBIfam" id="TIGR03373">
    <property type="entry name" value="VI_minor_4"/>
    <property type="match status" value="1"/>
</dbReference>
<accession>A0ABU1XV57</accession>
<dbReference type="Gene3D" id="3.40.1730.10">
    <property type="entry name" value="pa0076 domain"/>
    <property type="match status" value="1"/>
</dbReference>
<evidence type="ECO:0000313" key="1">
    <source>
        <dbReference type="EMBL" id="MDR7192625.1"/>
    </source>
</evidence>
<gene>
    <name evidence="1" type="ORF">J2W68_001339</name>
</gene>
<comment type="caution">
    <text evidence="1">The sequence shown here is derived from an EMBL/GenBank/DDBJ whole genome shotgun (WGS) entry which is preliminary data.</text>
</comment>
<reference evidence="1 2" key="1">
    <citation type="submission" date="2023-07" db="EMBL/GenBank/DDBJ databases">
        <title>Sorghum-associated microbial communities from plants grown in Nebraska, USA.</title>
        <authorList>
            <person name="Schachtman D."/>
        </authorList>
    </citation>
    <scope>NUCLEOTIDE SEQUENCE [LARGE SCALE GENOMIC DNA]</scope>
    <source>
        <strain evidence="1 2">4099</strain>
    </source>
</reference>
<evidence type="ECO:0000313" key="2">
    <source>
        <dbReference type="Proteomes" id="UP001256588"/>
    </source>
</evidence>
<dbReference type="InterPro" id="IPR038225">
    <property type="entry name" value="TagF_sf"/>
</dbReference>
<proteinExistence type="predicted"/>
<name>A0ABU1XV57_9GAMM</name>
<dbReference type="EMBL" id="JAVDWO010000004">
    <property type="protein sequence ID" value="MDR7192625.1"/>
    <property type="molecule type" value="Genomic_DNA"/>
</dbReference>
<protein>
    <submittedName>
        <fullName evidence="1">Type VI secretion system protein ImpM</fullName>
    </submittedName>
</protein>
<dbReference type="Proteomes" id="UP001256588">
    <property type="component" value="Unassembled WGS sequence"/>
</dbReference>
<keyword evidence="2" id="KW-1185">Reference proteome</keyword>
<sequence>MSQRLSVPVGYFGKVPSRGDFVRSTDSHQLMALVDRWAAHTIELLVRHPDWKRLYDSSGEIRYAFLGSRSRTVIGGLFLPSRDQSQRRFPFLSAVKLEVVDPLGFIGRSALALSRPWAGLARASRDVVAAEDAAEALRGLADARVEIDVDPAAHAPAFDDFLELQTVGNLQEALRDADQPGTALRQVLPALGLLLQPILVGGGVSVDKGLELPLPRDPLHRPLTAAFWLDLIAAFLARGDFELAVLIRDTPRPSLIVGFNGADDQTLLAAFDPQVADAYLIRMHDAAWVEEQLASDYALNRLASYLDREDLSLSTARKVFRETFLGAV</sequence>
<dbReference type="Pfam" id="PF09867">
    <property type="entry name" value="TagF_N"/>
    <property type="match status" value="1"/>
</dbReference>